<evidence type="ECO:0000256" key="1">
    <source>
        <dbReference type="SAM" id="MobiDB-lite"/>
    </source>
</evidence>
<gene>
    <name evidence="2" type="ORF">ACFFX0_02540</name>
</gene>
<proteinExistence type="predicted"/>
<keyword evidence="3" id="KW-1185">Reference proteome</keyword>
<dbReference type="Proteomes" id="UP001589575">
    <property type="component" value="Unassembled WGS sequence"/>
</dbReference>
<dbReference type="EMBL" id="JBHMFI010000001">
    <property type="protein sequence ID" value="MFB9070129.1"/>
    <property type="molecule type" value="Genomic_DNA"/>
</dbReference>
<sequence>MKEMPSTATEPPKSLRSPVTVTEPEPLGRDVAVVVGVVLSWTAPGRARTAVA</sequence>
<name>A0ABV5FUK3_9MICC</name>
<evidence type="ECO:0000313" key="3">
    <source>
        <dbReference type="Proteomes" id="UP001589575"/>
    </source>
</evidence>
<comment type="caution">
    <text evidence="2">The sequence shown here is derived from an EMBL/GenBank/DDBJ whole genome shotgun (WGS) entry which is preliminary data.</text>
</comment>
<organism evidence="2 3">
    <name type="scientific">Citricoccus parietis</name>
    <dbReference type="NCBI Taxonomy" id="592307"/>
    <lineage>
        <taxon>Bacteria</taxon>
        <taxon>Bacillati</taxon>
        <taxon>Actinomycetota</taxon>
        <taxon>Actinomycetes</taxon>
        <taxon>Micrococcales</taxon>
        <taxon>Micrococcaceae</taxon>
        <taxon>Citricoccus</taxon>
    </lineage>
</organism>
<feature type="region of interest" description="Disordered" evidence="1">
    <location>
        <begin position="1"/>
        <end position="25"/>
    </location>
</feature>
<evidence type="ECO:0000313" key="2">
    <source>
        <dbReference type="EMBL" id="MFB9070129.1"/>
    </source>
</evidence>
<protein>
    <submittedName>
        <fullName evidence="2">Uncharacterized protein</fullName>
    </submittedName>
</protein>
<reference evidence="2 3" key="1">
    <citation type="submission" date="2024-09" db="EMBL/GenBank/DDBJ databases">
        <authorList>
            <person name="Sun Q."/>
            <person name="Mori K."/>
        </authorList>
    </citation>
    <scope>NUCLEOTIDE SEQUENCE [LARGE SCALE GENOMIC DNA]</scope>
    <source>
        <strain evidence="2 3">CCM 7609</strain>
    </source>
</reference>
<accession>A0ABV5FUK3</accession>